<dbReference type="GO" id="GO:0005886">
    <property type="term" value="C:plasma membrane"/>
    <property type="evidence" value="ECO:0007669"/>
    <property type="project" value="UniProtKB-SubCell"/>
</dbReference>
<dbReference type="RefSeq" id="WP_161344604.1">
    <property type="nucleotide sequence ID" value="NZ_BMGW01000003.1"/>
</dbReference>
<sequence>MERNLTLVALFAAIIVVLGFMPSFSLVSGVPISAQSLGVMLAGTVLGSKRGAAAAALVVLVALIGLPVLAGGRGGLGVLAGPTVGFLLGWIPAAYVAGLVTERWQGGHPLVVAISGALVGGIVVLYALGTLGMMAVLQKGPFEAMLLNLPFIPGDLIKATIAGFLTREVWRARPALRAGV</sequence>
<accession>A0A6L8VEH2</accession>
<dbReference type="AlphaFoldDB" id="A0A6L8VEH2"/>
<dbReference type="PIRSF" id="PIRSF016661">
    <property type="entry name" value="BioY"/>
    <property type="match status" value="1"/>
</dbReference>
<evidence type="ECO:0000256" key="2">
    <source>
        <dbReference type="ARBA" id="ARBA00010692"/>
    </source>
</evidence>
<dbReference type="EMBL" id="WWNR01000003">
    <property type="protein sequence ID" value="MZQ88727.1"/>
    <property type="molecule type" value="Genomic_DNA"/>
</dbReference>
<evidence type="ECO:0000256" key="9">
    <source>
        <dbReference type="SAM" id="Phobius"/>
    </source>
</evidence>
<keyword evidence="11" id="KW-1185">Reference proteome</keyword>
<evidence type="ECO:0000313" key="11">
    <source>
        <dbReference type="Proteomes" id="UP000477083"/>
    </source>
</evidence>
<feature type="transmembrane region" description="Helical" evidence="9">
    <location>
        <begin position="76"/>
        <end position="98"/>
    </location>
</feature>
<evidence type="ECO:0000256" key="7">
    <source>
        <dbReference type="ARBA" id="ARBA00023136"/>
    </source>
</evidence>
<dbReference type="OrthoDB" id="9803495at2"/>
<protein>
    <recommendedName>
        <fullName evidence="8">Biotin transporter</fullName>
    </recommendedName>
</protein>
<evidence type="ECO:0000256" key="4">
    <source>
        <dbReference type="ARBA" id="ARBA00022475"/>
    </source>
</evidence>
<dbReference type="Gene3D" id="1.10.1760.20">
    <property type="match status" value="1"/>
</dbReference>
<gene>
    <name evidence="10" type="ORF">GS660_06415</name>
</gene>
<feature type="transmembrane region" description="Helical" evidence="9">
    <location>
        <begin position="110"/>
        <end position="137"/>
    </location>
</feature>
<keyword evidence="6 9" id="KW-1133">Transmembrane helix</keyword>
<dbReference type="PANTHER" id="PTHR34295">
    <property type="entry name" value="BIOTIN TRANSPORTER BIOY"/>
    <property type="match status" value="1"/>
</dbReference>
<comment type="similarity">
    <text evidence="2 8">Belongs to the BioY family.</text>
</comment>
<evidence type="ECO:0000313" key="10">
    <source>
        <dbReference type="EMBL" id="MZQ88727.1"/>
    </source>
</evidence>
<keyword evidence="4 8" id="KW-1003">Cell membrane</keyword>
<reference evidence="10 11" key="1">
    <citation type="submission" date="2020-01" db="EMBL/GenBank/DDBJ databases">
        <title>Frigidibacter albus SP32T (=CGMCC 1.13995T).</title>
        <authorList>
            <person name="Liao X."/>
        </authorList>
    </citation>
    <scope>NUCLEOTIDE SEQUENCE [LARGE SCALE GENOMIC DNA]</scope>
    <source>
        <strain evidence="10 11">SP32</strain>
    </source>
</reference>
<dbReference type="Pfam" id="PF02632">
    <property type="entry name" value="BioY"/>
    <property type="match status" value="1"/>
</dbReference>
<comment type="caution">
    <text evidence="10">The sequence shown here is derived from an EMBL/GenBank/DDBJ whole genome shotgun (WGS) entry which is preliminary data.</text>
</comment>
<organism evidence="10 11">
    <name type="scientific">Frigidibacter albus</name>
    <dbReference type="NCBI Taxonomy" id="1465486"/>
    <lineage>
        <taxon>Bacteria</taxon>
        <taxon>Pseudomonadati</taxon>
        <taxon>Pseudomonadota</taxon>
        <taxon>Alphaproteobacteria</taxon>
        <taxon>Rhodobacterales</taxon>
        <taxon>Paracoccaceae</taxon>
        <taxon>Frigidibacter</taxon>
    </lineage>
</organism>
<dbReference type="InterPro" id="IPR003784">
    <property type="entry name" value="BioY"/>
</dbReference>
<keyword evidence="7 8" id="KW-0472">Membrane</keyword>
<dbReference type="GO" id="GO:0015225">
    <property type="term" value="F:biotin transmembrane transporter activity"/>
    <property type="evidence" value="ECO:0007669"/>
    <property type="project" value="UniProtKB-UniRule"/>
</dbReference>
<evidence type="ECO:0000256" key="3">
    <source>
        <dbReference type="ARBA" id="ARBA00022448"/>
    </source>
</evidence>
<name>A0A6L8VEH2_9RHOB</name>
<evidence type="ECO:0000256" key="8">
    <source>
        <dbReference type="PIRNR" id="PIRNR016661"/>
    </source>
</evidence>
<keyword evidence="3 8" id="KW-0813">Transport</keyword>
<keyword evidence="5 9" id="KW-0812">Transmembrane</keyword>
<comment type="subcellular location">
    <subcellularLocation>
        <location evidence="1 8">Cell membrane</location>
        <topology evidence="1 8">Multi-pass membrane protein</topology>
    </subcellularLocation>
</comment>
<evidence type="ECO:0000256" key="6">
    <source>
        <dbReference type="ARBA" id="ARBA00022989"/>
    </source>
</evidence>
<dbReference type="Proteomes" id="UP000477083">
    <property type="component" value="Unassembled WGS sequence"/>
</dbReference>
<feature type="transmembrane region" description="Helical" evidence="9">
    <location>
        <begin position="50"/>
        <end position="69"/>
    </location>
</feature>
<proteinExistence type="inferred from homology"/>
<dbReference type="PANTHER" id="PTHR34295:SF4">
    <property type="entry name" value="BIOTIN TRANSPORTER BIOY-RELATED"/>
    <property type="match status" value="1"/>
</dbReference>
<evidence type="ECO:0000256" key="5">
    <source>
        <dbReference type="ARBA" id="ARBA00022692"/>
    </source>
</evidence>
<evidence type="ECO:0000256" key="1">
    <source>
        <dbReference type="ARBA" id="ARBA00004651"/>
    </source>
</evidence>